<dbReference type="CDD" id="cd15457">
    <property type="entry name" value="NADAR"/>
    <property type="match status" value="1"/>
</dbReference>
<feature type="region of interest" description="Disordered" evidence="1">
    <location>
        <begin position="231"/>
        <end position="258"/>
    </location>
</feature>
<dbReference type="InterPro" id="IPR037238">
    <property type="entry name" value="YbiA-like_sf"/>
</dbReference>
<evidence type="ECO:0000313" key="3">
    <source>
        <dbReference type="EMBL" id="RUP43773.1"/>
    </source>
</evidence>
<dbReference type="Proteomes" id="UP000268093">
    <property type="component" value="Unassembled WGS sequence"/>
</dbReference>
<evidence type="ECO:0000313" key="4">
    <source>
        <dbReference type="Proteomes" id="UP000268093"/>
    </source>
</evidence>
<dbReference type="NCBIfam" id="TIGR02464">
    <property type="entry name" value="ribofla_fusion"/>
    <property type="match status" value="1"/>
</dbReference>
<dbReference type="AlphaFoldDB" id="A0A433CYV2"/>
<reference evidence="3 4" key="1">
    <citation type="journal article" date="2018" name="New Phytol.">
        <title>Phylogenomics of Endogonaceae and evolution of mycorrhizas within Mucoromycota.</title>
        <authorList>
            <person name="Chang Y."/>
            <person name="Desiro A."/>
            <person name="Na H."/>
            <person name="Sandor L."/>
            <person name="Lipzen A."/>
            <person name="Clum A."/>
            <person name="Barry K."/>
            <person name="Grigoriev I.V."/>
            <person name="Martin F.M."/>
            <person name="Stajich J.E."/>
            <person name="Smith M.E."/>
            <person name="Bonito G."/>
            <person name="Spatafora J.W."/>
        </authorList>
    </citation>
    <scope>NUCLEOTIDE SEQUENCE [LARGE SCALE GENOMIC DNA]</scope>
    <source>
        <strain evidence="3 4">GMNB39</strain>
    </source>
</reference>
<proteinExistence type="predicted"/>
<feature type="domain" description="NADAR" evidence="2">
    <location>
        <begin position="526"/>
        <end position="672"/>
    </location>
</feature>
<evidence type="ECO:0000259" key="2">
    <source>
        <dbReference type="Pfam" id="PF08719"/>
    </source>
</evidence>
<accession>A0A433CYV2</accession>
<keyword evidence="4" id="KW-1185">Reference proteome</keyword>
<organism evidence="3 4">
    <name type="scientific">Jimgerdemannia flammicorona</name>
    <dbReference type="NCBI Taxonomy" id="994334"/>
    <lineage>
        <taxon>Eukaryota</taxon>
        <taxon>Fungi</taxon>
        <taxon>Fungi incertae sedis</taxon>
        <taxon>Mucoromycota</taxon>
        <taxon>Mucoromycotina</taxon>
        <taxon>Endogonomycetes</taxon>
        <taxon>Endogonales</taxon>
        <taxon>Endogonaceae</taxon>
        <taxon>Jimgerdemannia</taxon>
    </lineage>
</organism>
<name>A0A433CYV2_9FUNG</name>
<dbReference type="EMBL" id="RBNI01010339">
    <property type="protein sequence ID" value="RUP43773.1"/>
    <property type="molecule type" value="Genomic_DNA"/>
</dbReference>
<dbReference type="SUPFAM" id="SSF143990">
    <property type="entry name" value="YbiA-like"/>
    <property type="match status" value="1"/>
</dbReference>
<dbReference type="Pfam" id="PF08719">
    <property type="entry name" value="NADAR"/>
    <property type="match status" value="1"/>
</dbReference>
<gene>
    <name evidence="3" type="ORF">BC936DRAFT_136745</name>
</gene>
<protein>
    <recommendedName>
        <fullName evidence="2">NADAR domain-containing protein</fullName>
    </recommendedName>
</protein>
<dbReference type="InterPro" id="IPR012816">
    <property type="entry name" value="NADAR"/>
</dbReference>
<comment type="caution">
    <text evidence="3">The sequence shown here is derived from an EMBL/GenBank/DDBJ whole genome shotgun (WGS) entry which is preliminary data.</text>
</comment>
<dbReference type="Gene3D" id="1.10.357.40">
    <property type="entry name" value="YbiA-like"/>
    <property type="match status" value="1"/>
</dbReference>
<dbReference type="OrthoDB" id="206452at2759"/>
<evidence type="ECO:0000256" key="1">
    <source>
        <dbReference type="SAM" id="MobiDB-lite"/>
    </source>
</evidence>
<sequence length="709" mass="80355">MAFTIFDQDHKDPIQMSFPTIRNAQVPCAILVGLVGMAHIPPVKWGQYADPATNIPQVGHDWCRTIGVNPPAPPDVTPSSNIMDMNDNALTCQSAMGQTLCVEDNNAHGSDMDNHIDDCKIGFTASDTETCQEEDITNGGIHDRPRRPSSPMVRFTDHKRCRNVTTRSICVIVKRPRCPPINLDSRSKVNSLRPHSNYNGMDSPQLSPLRSTVVLCNSVLCPTSIDRGSGGTISSIPDLDNPVDEQNGGSLHDPTDNPSLEATTQYGVPADENIQTQSFRDHYMSQKSDVTFYDLDYDTFCNILKNEMGPPIVECRYGEPFLLAKSRNGVLFRCQELWKIFGDSFGVSLLASNSPNLIQFVPNRCGGSPILDQLIQRLKIERVALFVTRLTSNEPHVHDFLQIARTHGYHTHIEHNMSISGYKNGHELLETIIGWAIETWSQGWSFIVVLDATSVLPKELLSIIRNLRKHCDDETMDVVVCGSNHWATDRFITAGANAVLKDADGKSTEFFFQKLRERAPPERIDFYERGAPFYEFTNFFEARFSVGGLDWKTSEHYFQANKFPDHRNIYNEVRRADSPRTAFNLSRRHEEKKRHDWELLKFDTGFPIKEDVMHMGLWHKFDKNPQLRNKLLSTGKARLFEHTRNDLYWGDGLDGSGKNRLGLLLERVRLELFEQEIRTLAAAGHVTKTANVRACWYMNDLKKILTDMG</sequence>